<keyword evidence="3 7" id="KW-0812">Transmembrane</keyword>
<feature type="region of interest" description="Disordered" evidence="6">
    <location>
        <begin position="487"/>
        <end position="556"/>
    </location>
</feature>
<keyword evidence="2" id="KW-1003">Cell membrane</keyword>
<name>A0A4D4KSM0_STRVO</name>
<dbReference type="AlphaFoldDB" id="A0A4D4KSM0"/>
<evidence type="ECO:0000259" key="8">
    <source>
        <dbReference type="PROSITE" id="PS50850"/>
    </source>
</evidence>
<evidence type="ECO:0000256" key="2">
    <source>
        <dbReference type="ARBA" id="ARBA00022475"/>
    </source>
</evidence>
<dbReference type="GO" id="GO:0022857">
    <property type="term" value="F:transmembrane transporter activity"/>
    <property type="evidence" value="ECO:0007669"/>
    <property type="project" value="InterPro"/>
</dbReference>
<keyword evidence="5 7" id="KW-0472">Membrane</keyword>
<evidence type="ECO:0000256" key="5">
    <source>
        <dbReference type="ARBA" id="ARBA00023136"/>
    </source>
</evidence>
<dbReference type="Pfam" id="PF07690">
    <property type="entry name" value="MFS_1"/>
    <property type="match status" value="1"/>
</dbReference>
<dbReference type="InterPro" id="IPR020846">
    <property type="entry name" value="MFS_dom"/>
</dbReference>
<feature type="transmembrane region" description="Helical" evidence="7">
    <location>
        <begin position="95"/>
        <end position="116"/>
    </location>
</feature>
<dbReference type="PANTHER" id="PTHR43124:SF8">
    <property type="entry name" value="INNER MEMBRANE TRANSPORT PROTEIN YDHP"/>
    <property type="match status" value="1"/>
</dbReference>
<keyword evidence="4 7" id="KW-1133">Transmembrane helix</keyword>
<dbReference type="InterPro" id="IPR036259">
    <property type="entry name" value="MFS_trans_sf"/>
</dbReference>
<evidence type="ECO:0000313" key="9">
    <source>
        <dbReference type="EMBL" id="GDY51682.1"/>
    </source>
</evidence>
<dbReference type="Proteomes" id="UP000301309">
    <property type="component" value="Unassembled WGS sequence"/>
</dbReference>
<dbReference type="EMBL" id="BJHW01000001">
    <property type="protein sequence ID" value="GDY51682.1"/>
    <property type="molecule type" value="Genomic_DNA"/>
</dbReference>
<feature type="transmembrane region" description="Helical" evidence="7">
    <location>
        <begin position="202"/>
        <end position="223"/>
    </location>
</feature>
<comment type="caution">
    <text evidence="9">The sequence shown here is derived from an EMBL/GenBank/DDBJ whole genome shotgun (WGS) entry which is preliminary data.</text>
</comment>
<evidence type="ECO:0000256" key="4">
    <source>
        <dbReference type="ARBA" id="ARBA00022989"/>
    </source>
</evidence>
<evidence type="ECO:0000256" key="7">
    <source>
        <dbReference type="SAM" id="Phobius"/>
    </source>
</evidence>
<proteinExistence type="predicted"/>
<comment type="subcellular location">
    <subcellularLocation>
        <location evidence="1">Cell membrane</location>
        <topology evidence="1">Multi-pass membrane protein</topology>
    </subcellularLocation>
</comment>
<gene>
    <name evidence="9" type="ORF">SVIO_023050</name>
</gene>
<feature type="compositionally biased region" description="Basic and acidic residues" evidence="6">
    <location>
        <begin position="522"/>
        <end position="535"/>
    </location>
</feature>
<dbReference type="PANTHER" id="PTHR43124">
    <property type="entry name" value="PURINE EFFLUX PUMP PBUE"/>
    <property type="match status" value="1"/>
</dbReference>
<feature type="transmembrane region" description="Helical" evidence="7">
    <location>
        <begin position="70"/>
        <end position="89"/>
    </location>
</feature>
<evidence type="ECO:0000256" key="3">
    <source>
        <dbReference type="ARBA" id="ARBA00022692"/>
    </source>
</evidence>
<dbReference type="CDD" id="cd17324">
    <property type="entry name" value="MFS_NepI_like"/>
    <property type="match status" value="1"/>
</dbReference>
<dbReference type="GO" id="GO:0005886">
    <property type="term" value="C:plasma membrane"/>
    <property type="evidence" value="ECO:0007669"/>
    <property type="project" value="UniProtKB-SubCell"/>
</dbReference>
<sequence length="645" mass="66483">MPRAVYVLALGIFAMVTSEFVVAGLMPQMADGLNATIPQIGYLITAFAVAMAAGGPFLTVALMKLPPRTALMVLFAIFLAGNVLAATAAGYATMMAARIITGIASQAFFGVGISMCAQITRPEVRGRAIAVAMNGLMLGTLLGLPMSTLVGERFGWRAAFWTITAITVLAAVATLFGVDRIERAEGGGGFRQEVGVFKKPKLWLVLSTSTLIIGATFSAFSYFNPILTGLTGFSTGTVPVLLIAYGAATVVGNTVVGRFADRHTVPVLAVGLILNTVFLTGFALLADLPAPAVICMMGIGLVGVTMNPAMATRVQRTGNAGPLVNTVHSSFITLGIILGSSIGAAVIDAWGLRAPLWLGAVMALVGLATLLPDLARRFAPAPSLASPAPPNGRNECERARHSGVLRDAQRLAPVVGDGVAQPCGVDGVGVEEALQSDPAQLSENRDGDVVGIDVRAHVAVGDAGGDVGAQVGAECLVALAEDRGQFGRGGRFGPQQQEGPVHGSGALGGADVAVDESQEPVQPRREVREPGDEAGLRGAGQSLDQGLLGPEVVGDDPAAVTGSFADPCQRQGPHTVLDDQFGGGVEQRGFGLGTALLLGTASGDHADTLAINLRVDRQVCGDRELVRGRLGARGRTPRLRSARVR</sequence>
<feature type="transmembrane region" description="Helical" evidence="7">
    <location>
        <begin position="42"/>
        <end position="63"/>
    </location>
</feature>
<dbReference type="InterPro" id="IPR050189">
    <property type="entry name" value="MFS_Efflux_Transporters"/>
</dbReference>
<feature type="transmembrane region" description="Helical" evidence="7">
    <location>
        <begin position="331"/>
        <end position="350"/>
    </location>
</feature>
<feature type="transmembrane region" description="Helical" evidence="7">
    <location>
        <begin position="264"/>
        <end position="284"/>
    </location>
</feature>
<dbReference type="PROSITE" id="PS50850">
    <property type="entry name" value="MFS"/>
    <property type="match status" value="1"/>
</dbReference>
<keyword evidence="10" id="KW-1185">Reference proteome</keyword>
<reference evidence="9 10" key="1">
    <citation type="journal article" date="2020" name="Int. J. Syst. Evol. Microbiol.">
        <title>Reclassification of Streptomyces castelarensis and Streptomyces sporoclivatus as later heterotypic synonyms of Streptomyces antimycoticus.</title>
        <authorList>
            <person name="Komaki H."/>
            <person name="Tamura T."/>
        </authorList>
    </citation>
    <scope>NUCLEOTIDE SEQUENCE [LARGE SCALE GENOMIC DNA]</scope>
    <source>
        <strain evidence="9 10">NBRC 13459</strain>
    </source>
</reference>
<feature type="transmembrane region" description="Helical" evidence="7">
    <location>
        <begin position="290"/>
        <end position="310"/>
    </location>
</feature>
<evidence type="ECO:0000256" key="6">
    <source>
        <dbReference type="SAM" id="MobiDB-lite"/>
    </source>
</evidence>
<protein>
    <recommendedName>
        <fullName evidence="8">Major facilitator superfamily (MFS) profile domain-containing protein</fullName>
    </recommendedName>
</protein>
<feature type="domain" description="Major facilitator superfamily (MFS) profile" evidence="8">
    <location>
        <begin position="4"/>
        <end position="378"/>
    </location>
</feature>
<accession>A0A4D4KSM0</accession>
<dbReference type="Gene3D" id="1.20.1250.20">
    <property type="entry name" value="MFS general substrate transporter like domains"/>
    <property type="match status" value="2"/>
</dbReference>
<feature type="transmembrane region" description="Helical" evidence="7">
    <location>
        <begin position="158"/>
        <end position="181"/>
    </location>
</feature>
<evidence type="ECO:0000256" key="1">
    <source>
        <dbReference type="ARBA" id="ARBA00004651"/>
    </source>
</evidence>
<feature type="transmembrane region" description="Helical" evidence="7">
    <location>
        <begin position="128"/>
        <end position="146"/>
    </location>
</feature>
<feature type="transmembrane region" description="Helical" evidence="7">
    <location>
        <begin position="229"/>
        <end position="252"/>
    </location>
</feature>
<evidence type="ECO:0000313" key="10">
    <source>
        <dbReference type="Proteomes" id="UP000301309"/>
    </source>
</evidence>
<dbReference type="SUPFAM" id="SSF103473">
    <property type="entry name" value="MFS general substrate transporter"/>
    <property type="match status" value="1"/>
</dbReference>
<organism evidence="9 10">
    <name type="scientific">Streptomyces violaceusniger</name>
    <dbReference type="NCBI Taxonomy" id="68280"/>
    <lineage>
        <taxon>Bacteria</taxon>
        <taxon>Bacillati</taxon>
        <taxon>Actinomycetota</taxon>
        <taxon>Actinomycetes</taxon>
        <taxon>Kitasatosporales</taxon>
        <taxon>Streptomycetaceae</taxon>
        <taxon>Streptomyces</taxon>
        <taxon>Streptomyces violaceusniger group</taxon>
    </lineage>
</organism>
<dbReference type="InterPro" id="IPR011701">
    <property type="entry name" value="MFS"/>
</dbReference>